<reference evidence="16" key="2">
    <citation type="submission" date="2015-06" db="UniProtKB">
        <authorList>
            <consortium name="EnsemblMetazoa"/>
        </authorList>
    </citation>
    <scope>IDENTIFICATION</scope>
</reference>
<evidence type="ECO:0000256" key="6">
    <source>
        <dbReference type="ARBA" id="ARBA00022737"/>
    </source>
</evidence>
<keyword evidence="5 13" id="KW-0812">Transmembrane</keyword>
<dbReference type="Pfam" id="PF00664">
    <property type="entry name" value="ABC_membrane"/>
    <property type="match status" value="2"/>
</dbReference>
<evidence type="ECO:0000256" key="4">
    <source>
        <dbReference type="ARBA" id="ARBA00022554"/>
    </source>
</evidence>
<sequence length="1287" mass="144358">MSPKESKDESPFAKASFFSRLLFIWYDSMAYKGYRKALTQSDMWPMIEDHQTASIVKKTDPYFEPVLSSSNEPAKTKPVLKVNTFKVLIKVYWPILLFGSVCKLISSSLVFANPQLLDALLTFIVSDEPIWKGYVIASLMFATSLFQSLLDSQCEFWTQVASMKMKSALTATIYRKSLRLSSLGRRNNTTGEVVNLMAVDIQRIIAYINIASLMLSSPIQLVITIYLLWRQLGVSSFAGLGAMLIFIPFNGFFTTRFKKCQSQIMKEKDARSKMISEILNGMKVLKLYAWEGAFGEIVASIRRKEIKILRFQSIWLALIFFALGCGPFLIAVVSFATYVLIDKNHILNANKTFVSISLINILNGPLAMLPIVIAFGANFLIAIRRINNYLEGDELDANAVLHKPDPISAINITEATFSWSPEEEPVLKDIDMKFERNKLVAIVGTVGSGKSSLISAILGDLYKSKGFINVDGKVAYVPQSAWIMNSTVRRNILLENPFVRDKYNPVIDACALDPDFKLLSGGDATEIGERGINISGGQKQRISIARAVYSDSDIFLLDDPLSAVDAHVAKHLFDNVIGPEGLLKNKTRLLVTHRITFLTQVDQIIVMKDGRIYESGTYSDLMAKKGEFADFIAQYSNEENNEEEKIDQISSKELNIARQVSVTRSDSMHSQSDTTSVAFTRTISTNGLERSDTQTTFKLTESESVETGSVKLKVYLKYFKAIGVMSCLVTILLFMATSGFNLGTSLWLTSWSDDSLDPNKMNDTALRNKRLSVYAGLGFSGAFCTLINTIIMNFATIAGARWIYEKMLSRLIQAPMSWFDTTPLGRIINRFTKDIDTADTLIYYNLNVLMNQFFRAILSIVIICLETPFLIIFIFVLGFIYIIVQKFYIASSRQLRRIEAVTGSPIFSHFSETISGSTSIRAYGVEQNFINEMNKRVDTNNGAYFPNLAANRWLAIRLELLGNIIVTLTAIFAVVNRGKSSPGATGLSISYALQITTILNMLIRAVSDIETNIVSIERCLEYTKMPIEAPWVIPEHRPYESWPEKGQIVFRNYSARYRPGLDLVLKDIVCVIKSNEKVGIVGRTGAGKSSLTLALFRLIEPTVGTIIIDGENITKMGLHDLRSRLTVIPQDPVLFSGSFRRNFDPFDIYTDAEIWKALDQAHLKVFVSKLDKGLDHEITEGGENLSIGQRQLVCLTRALLRKTKILVLDEATAAVDVETDELIQQTIRKEFADCTIVTIAHRFNTILDYDKIIVMDKGQIIEYDSPQSLLHNDRSVFYSMAKDSKLI</sequence>
<keyword evidence="6" id="KW-0677">Repeat</keyword>
<dbReference type="Gene3D" id="3.40.50.300">
    <property type="entry name" value="P-loop containing nucleotide triphosphate hydrolases"/>
    <property type="match status" value="2"/>
</dbReference>
<dbReference type="EC" id="7.6.2.3" evidence="11"/>
<dbReference type="PANTHER" id="PTHR24223">
    <property type="entry name" value="ATP-BINDING CASSETTE SUB-FAMILY C"/>
    <property type="match status" value="1"/>
</dbReference>
<dbReference type="eggNOG" id="KOG0054">
    <property type="taxonomic scope" value="Eukaryota"/>
</dbReference>
<dbReference type="PROSITE" id="PS50929">
    <property type="entry name" value="ABC_TM1F"/>
    <property type="match status" value="2"/>
</dbReference>
<keyword evidence="4" id="KW-0926">Vacuole</keyword>
<dbReference type="InterPro" id="IPR050173">
    <property type="entry name" value="ABC_transporter_C-like"/>
</dbReference>
<evidence type="ECO:0000313" key="16">
    <source>
        <dbReference type="EnsemblMetazoa" id="tetur28g01950.1"/>
    </source>
</evidence>
<protein>
    <recommendedName>
        <fullName evidence="11">ABC-type glutathione-S-conjugate transporter</fullName>
        <ecNumber evidence="11">7.6.2.3</ecNumber>
    </recommendedName>
</protein>
<evidence type="ECO:0000256" key="9">
    <source>
        <dbReference type="ARBA" id="ARBA00022989"/>
    </source>
</evidence>
<name>T1KZK7_TETUR</name>
<feature type="domain" description="ABC transporter" evidence="14">
    <location>
        <begin position="1050"/>
        <end position="1282"/>
    </location>
</feature>
<evidence type="ECO:0000256" key="1">
    <source>
        <dbReference type="ARBA" id="ARBA00004128"/>
    </source>
</evidence>
<feature type="domain" description="ABC transporter" evidence="14">
    <location>
        <begin position="407"/>
        <end position="634"/>
    </location>
</feature>
<dbReference type="Proteomes" id="UP000015104">
    <property type="component" value="Unassembled WGS sequence"/>
</dbReference>
<dbReference type="EMBL" id="CAEY01000742">
    <property type="status" value="NOT_ANNOTATED_CDS"/>
    <property type="molecule type" value="Genomic_DNA"/>
</dbReference>
<comment type="similarity">
    <text evidence="2">Belongs to the ABC transporter superfamily. ABCC family. Conjugate transporter (TC 3.A.1.208) subfamily.</text>
</comment>
<keyword evidence="10 13" id="KW-0472">Membrane</keyword>
<proteinExistence type="inferred from homology"/>
<dbReference type="FunFam" id="1.20.1560.10:FF:000001">
    <property type="entry name" value="ATP-binding cassette subfamily C member 1"/>
    <property type="match status" value="1"/>
</dbReference>
<feature type="domain" description="ABC transmembrane type-1" evidence="15">
    <location>
        <begin position="728"/>
        <end position="1011"/>
    </location>
</feature>
<feature type="transmembrane region" description="Helical" evidence="13">
    <location>
        <begin position="771"/>
        <end position="804"/>
    </location>
</feature>
<dbReference type="CDD" id="cd18595">
    <property type="entry name" value="ABC_6TM_MRP1_2_3_6_D1_like"/>
    <property type="match status" value="1"/>
</dbReference>
<feature type="transmembrane region" description="Helical" evidence="13">
    <location>
        <begin position="131"/>
        <end position="150"/>
    </location>
</feature>
<evidence type="ECO:0000259" key="14">
    <source>
        <dbReference type="PROSITE" id="PS50893"/>
    </source>
</evidence>
<evidence type="ECO:0000256" key="10">
    <source>
        <dbReference type="ARBA" id="ARBA00023136"/>
    </source>
</evidence>
<dbReference type="InterPro" id="IPR003593">
    <property type="entry name" value="AAA+_ATPase"/>
</dbReference>
<evidence type="ECO:0000256" key="7">
    <source>
        <dbReference type="ARBA" id="ARBA00022741"/>
    </source>
</evidence>
<dbReference type="GO" id="GO:0005774">
    <property type="term" value="C:vacuolar membrane"/>
    <property type="evidence" value="ECO:0007669"/>
    <property type="project" value="UniProtKB-SubCell"/>
</dbReference>
<dbReference type="FunFam" id="3.40.50.300:FF:000997">
    <property type="entry name" value="Multidrug resistance-associated protein 1"/>
    <property type="match status" value="1"/>
</dbReference>
<dbReference type="GO" id="GO:0000323">
    <property type="term" value="C:lytic vacuole"/>
    <property type="evidence" value="ECO:0007669"/>
    <property type="project" value="UniProtKB-ARBA"/>
</dbReference>
<dbReference type="HOGENOM" id="CLU_000604_27_1_1"/>
<dbReference type="EnsemblMetazoa" id="tetur28g01950.1">
    <property type="protein sequence ID" value="tetur28g01950.1"/>
    <property type="gene ID" value="tetur28g01950"/>
</dbReference>
<dbReference type="KEGG" id="tut:107368705"/>
<feature type="transmembrane region" description="Helical" evidence="13">
    <location>
        <begin position="954"/>
        <end position="975"/>
    </location>
</feature>
<feature type="transmembrane region" description="Helical" evidence="13">
    <location>
        <begin position="314"/>
        <end position="341"/>
    </location>
</feature>
<dbReference type="GO" id="GO:0015431">
    <property type="term" value="F:ABC-type glutathione S-conjugate transporter activity"/>
    <property type="evidence" value="ECO:0007669"/>
    <property type="project" value="UniProtKB-EC"/>
</dbReference>
<dbReference type="Gene3D" id="1.20.1560.10">
    <property type="entry name" value="ABC transporter type 1, transmembrane domain"/>
    <property type="match status" value="2"/>
</dbReference>
<feature type="transmembrane region" description="Helical" evidence="13">
    <location>
        <begin position="204"/>
        <end position="229"/>
    </location>
</feature>
<organism evidence="16 17">
    <name type="scientific">Tetranychus urticae</name>
    <name type="common">Two-spotted spider mite</name>
    <dbReference type="NCBI Taxonomy" id="32264"/>
    <lineage>
        <taxon>Eukaryota</taxon>
        <taxon>Metazoa</taxon>
        <taxon>Ecdysozoa</taxon>
        <taxon>Arthropoda</taxon>
        <taxon>Chelicerata</taxon>
        <taxon>Arachnida</taxon>
        <taxon>Acari</taxon>
        <taxon>Acariformes</taxon>
        <taxon>Trombidiformes</taxon>
        <taxon>Prostigmata</taxon>
        <taxon>Eleutherengona</taxon>
        <taxon>Raphignathae</taxon>
        <taxon>Tetranychoidea</taxon>
        <taxon>Tetranychidae</taxon>
        <taxon>Tetranychus</taxon>
    </lineage>
</organism>
<dbReference type="PANTHER" id="PTHR24223:SF443">
    <property type="entry name" value="MULTIDRUG-RESISTANCE LIKE PROTEIN 1, ISOFORM I"/>
    <property type="match status" value="1"/>
</dbReference>
<dbReference type="InterPro" id="IPR027417">
    <property type="entry name" value="P-loop_NTPase"/>
</dbReference>
<dbReference type="SUPFAM" id="SSF52540">
    <property type="entry name" value="P-loop containing nucleoside triphosphate hydrolases"/>
    <property type="match status" value="2"/>
</dbReference>
<keyword evidence="3" id="KW-0813">Transport</keyword>
<dbReference type="OrthoDB" id="262778at2759"/>
<evidence type="ECO:0000256" key="12">
    <source>
        <dbReference type="ARBA" id="ARBA00047523"/>
    </source>
</evidence>
<feature type="transmembrane region" description="Helical" evidence="13">
    <location>
        <begin position="235"/>
        <end position="253"/>
    </location>
</feature>
<evidence type="ECO:0000256" key="3">
    <source>
        <dbReference type="ARBA" id="ARBA00022448"/>
    </source>
</evidence>
<dbReference type="InterPro" id="IPR036640">
    <property type="entry name" value="ABC1_TM_sf"/>
</dbReference>
<comment type="catalytic activity">
    <reaction evidence="12">
        <text>leukotriene C4(in) + ATP + H2O = leukotriene C4(out) + ADP + phosphate + H(+)</text>
        <dbReference type="Rhea" id="RHEA:38963"/>
        <dbReference type="ChEBI" id="CHEBI:15377"/>
        <dbReference type="ChEBI" id="CHEBI:15378"/>
        <dbReference type="ChEBI" id="CHEBI:30616"/>
        <dbReference type="ChEBI" id="CHEBI:43474"/>
        <dbReference type="ChEBI" id="CHEBI:57973"/>
        <dbReference type="ChEBI" id="CHEBI:456216"/>
    </reaction>
    <physiologicalReaction direction="left-to-right" evidence="12">
        <dbReference type="Rhea" id="RHEA:38964"/>
    </physiologicalReaction>
</comment>
<feature type="transmembrane region" description="Helical" evidence="13">
    <location>
        <begin position="856"/>
        <end position="884"/>
    </location>
</feature>
<comment type="subcellular location">
    <subcellularLocation>
        <location evidence="1">Vacuole membrane</location>
        <topology evidence="1">Multi-pass membrane protein</topology>
    </subcellularLocation>
</comment>
<evidence type="ECO:0000256" key="13">
    <source>
        <dbReference type="SAM" id="Phobius"/>
    </source>
</evidence>
<gene>
    <name evidence="16" type="primary">107368705</name>
</gene>
<evidence type="ECO:0000259" key="15">
    <source>
        <dbReference type="PROSITE" id="PS50929"/>
    </source>
</evidence>
<dbReference type="GO" id="GO:0016887">
    <property type="term" value="F:ATP hydrolysis activity"/>
    <property type="evidence" value="ECO:0007669"/>
    <property type="project" value="InterPro"/>
</dbReference>
<accession>T1KZK7</accession>
<dbReference type="FunFam" id="1.20.1560.10:FF:000020">
    <property type="entry name" value="ABC metal ion transporter"/>
    <property type="match status" value="1"/>
</dbReference>
<dbReference type="PROSITE" id="PS50893">
    <property type="entry name" value="ABC_TRANSPORTER_2"/>
    <property type="match status" value="2"/>
</dbReference>
<keyword evidence="7" id="KW-0547">Nucleotide-binding</keyword>
<feature type="transmembrane region" description="Helical" evidence="13">
    <location>
        <begin position="721"/>
        <end position="751"/>
    </location>
</feature>
<evidence type="ECO:0000256" key="11">
    <source>
        <dbReference type="ARBA" id="ARBA00024220"/>
    </source>
</evidence>
<dbReference type="SMART" id="SM00382">
    <property type="entry name" value="AAA"/>
    <property type="match status" value="2"/>
</dbReference>
<evidence type="ECO:0000256" key="2">
    <source>
        <dbReference type="ARBA" id="ARBA00009726"/>
    </source>
</evidence>
<feature type="transmembrane region" description="Helical" evidence="13">
    <location>
        <begin position="91"/>
        <end position="111"/>
    </location>
</feature>
<evidence type="ECO:0000256" key="5">
    <source>
        <dbReference type="ARBA" id="ARBA00022692"/>
    </source>
</evidence>
<dbReference type="CDD" id="cd18603">
    <property type="entry name" value="ABC_6TM_MRP1_2_3_6_D2_like"/>
    <property type="match status" value="1"/>
</dbReference>
<feature type="domain" description="ABC transmembrane type-1" evidence="15">
    <location>
        <begin position="97"/>
        <end position="378"/>
    </location>
</feature>
<dbReference type="OMA" id="RFLGDIM"/>
<dbReference type="SUPFAM" id="SSF90123">
    <property type="entry name" value="ABC transporter transmembrane region"/>
    <property type="match status" value="2"/>
</dbReference>
<reference evidence="17" key="1">
    <citation type="submission" date="2011-08" db="EMBL/GenBank/DDBJ databases">
        <authorList>
            <person name="Rombauts S."/>
        </authorList>
    </citation>
    <scope>NUCLEOTIDE SEQUENCE</scope>
    <source>
        <strain evidence="17">London</strain>
    </source>
</reference>
<dbReference type="GO" id="GO:0005524">
    <property type="term" value="F:ATP binding"/>
    <property type="evidence" value="ECO:0007669"/>
    <property type="project" value="UniProtKB-KW"/>
</dbReference>
<evidence type="ECO:0000313" key="17">
    <source>
        <dbReference type="Proteomes" id="UP000015104"/>
    </source>
</evidence>
<feature type="transmembrane region" description="Helical" evidence="13">
    <location>
        <begin position="361"/>
        <end position="381"/>
    </location>
</feature>
<dbReference type="EMBL" id="CAEY01000741">
    <property type="status" value="NOT_ANNOTATED_CDS"/>
    <property type="molecule type" value="Genomic_DNA"/>
</dbReference>
<dbReference type="InterPro" id="IPR003439">
    <property type="entry name" value="ABC_transporter-like_ATP-bd"/>
</dbReference>
<dbReference type="Pfam" id="PF00005">
    <property type="entry name" value="ABC_tran"/>
    <property type="match status" value="2"/>
</dbReference>
<dbReference type="InterPro" id="IPR011527">
    <property type="entry name" value="ABC1_TM_dom"/>
</dbReference>
<keyword evidence="17" id="KW-1185">Reference proteome</keyword>
<evidence type="ECO:0000256" key="8">
    <source>
        <dbReference type="ARBA" id="ARBA00022840"/>
    </source>
</evidence>
<keyword evidence="8" id="KW-0067">ATP-binding</keyword>
<dbReference type="FunFam" id="3.40.50.300:FF:000074">
    <property type="entry name" value="Multidrug resistance-associated protein 5 isoform 1"/>
    <property type="match status" value="1"/>
</dbReference>
<dbReference type="InterPro" id="IPR017871">
    <property type="entry name" value="ABC_transporter-like_CS"/>
</dbReference>
<dbReference type="CDD" id="cd03250">
    <property type="entry name" value="ABCC_MRP_domain1"/>
    <property type="match status" value="1"/>
</dbReference>
<keyword evidence="9 13" id="KW-1133">Transmembrane helix</keyword>
<dbReference type="CDD" id="cd03244">
    <property type="entry name" value="ABCC_MRP_domain2"/>
    <property type="match status" value="1"/>
</dbReference>
<dbReference type="PROSITE" id="PS00211">
    <property type="entry name" value="ABC_TRANSPORTER_1"/>
    <property type="match status" value="1"/>
</dbReference>